<feature type="compositionally biased region" description="Polar residues" evidence="1">
    <location>
        <begin position="1"/>
        <end position="20"/>
    </location>
</feature>
<evidence type="ECO:0000256" key="1">
    <source>
        <dbReference type="SAM" id="MobiDB-lite"/>
    </source>
</evidence>
<accession>A0AAV3RSI9</accession>
<dbReference type="Proteomes" id="UP001454036">
    <property type="component" value="Unassembled WGS sequence"/>
</dbReference>
<reference evidence="2 3" key="1">
    <citation type="submission" date="2024-01" db="EMBL/GenBank/DDBJ databases">
        <title>The complete chloroplast genome sequence of Lithospermum erythrorhizon: insights into the phylogenetic relationship among Boraginaceae species and the maternal lineages of purple gromwells.</title>
        <authorList>
            <person name="Okada T."/>
            <person name="Watanabe K."/>
        </authorList>
    </citation>
    <scope>NUCLEOTIDE SEQUENCE [LARGE SCALE GENOMIC DNA]</scope>
</reference>
<name>A0AAV3RSI9_LITER</name>
<gene>
    <name evidence="2" type="ORF">LIER_31722</name>
</gene>
<keyword evidence="3" id="KW-1185">Reference proteome</keyword>
<dbReference type="AlphaFoldDB" id="A0AAV3RSI9"/>
<evidence type="ECO:0000313" key="3">
    <source>
        <dbReference type="Proteomes" id="UP001454036"/>
    </source>
</evidence>
<protein>
    <submittedName>
        <fullName evidence="2">Uncharacterized protein</fullName>
    </submittedName>
</protein>
<sequence length="92" mass="9557">MANENVESSDAGTQGTSRSEAIQGVFNEAHLAHLVASMGGLRYDGSPTPSSGGQDVDDVEVFAALVITDPNIDVTRAFETEHVAAGTVQIPE</sequence>
<feature type="region of interest" description="Disordered" evidence="1">
    <location>
        <begin position="1"/>
        <end position="22"/>
    </location>
</feature>
<organism evidence="2 3">
    <name type="scientific">Lithospermum erythrorhizon</name>
    <name type="common">Purple gromwell</name>
    <name type="synonym">Lithospermum officinale var. erythrorhizon</name>
    <dbReference type="NCBI Taxonomy" id="34254"/>
    <lineage>
        <taxon>Eukaryota</taxon>
        <taxon>Viridiplantae</taxon>
        <taxon>Streptophyta</taxon>
        <taxon>Embryophyta</taxon>
        <taxon>Tracheophyta</taxon>
        <taxon>Spermatophyta</taxon>
        <taxon>Magnoliopsida</taxon>
        <taxon>eudicotyledons</taxon>
        <taxon>Gunneridae</taxon>
        <taxon>Pentapetalae</taxon>
        <taxon>asterids</taxon>
        <taxon>lamiids</taxon>
        <taxon>Boraginales</taxon>
        <taxon>Boraginaceae</taxon>
        <taxon>Boraginoideae</taxon>
        <taxon>Lithospermeae</taxon>
        <taxon>Lithospermum</taxon>
    </lineage>
</organism>
<comment type="caution">
    <text evidence="2">The sequence shown here is derived from an EMBL/GenBank/DDBJ whole genome shotgun (WGS) entry which is preliminary data.</text>
</comment>
<proteinExistence type="predicted"/>
<evidence type="ECO:0000313" key="2">
    <source>
        <dbReference type="EMBL" id="GAA0184434.1"/>
    </source>
</evidence>
<dbReference type="EMBL" id="BAABME010011892">
    <property type="protein sequence ID" value="GAA0184434.1"/>
    <property type="molecule type" value="Genomic_DNA"/>
</dbReference>